<dbReference type="InterPro" id="IPR032508">
    <property type="entry name" value="FecR_C"/>
</dbReference>
<dbReference type="Gene3D" id="3.55.50.30">
    <property type="match status" value="1"/>
</dbReference>
<dbReference type="PANTHER" id="PTHR30273:SF2">
    <property type="entry name" value="PROTEIN FECR"/>
    <property type="match status" value="1"/>
</dbReference>
<proteinExistence type="predicted"/>
<evidence type="ECO:0000256" key="1">
    <source>
        <dbReference type="SAM" id="Phobius"/>
    </source>
</evidence>
<evidence type="ECO:0000259" key="2">
    <source>
        <dbReference type="Pfam" id="PF04773"/>
    </source>
</evidence>
<dbReference type="InterPro" id="IPR006860">
    <property type="entry name" value="FecR"/>
</dbReference>
<dbReference type="Proteomes" id="UP001517367">
    <property type="component" value="Unassembled WGS sequence"/>
</dbReference>
<evidence type="ECO:0000313" key="4">
    <source>
        <dbReference type="EMBL" id="MFN0290375.1"/>
    </source>
</evidence>
<dbReference type="EMBL" id="SRMP02000002">
    <property type="protein sequence ID" value="MFN0290375.1"/>
    <property type="molecule type" value="Genomic_DNA"/>
</dbReference>
<evidence type="ECO:0000313" key="5">
    <source>
        <dbReference type="Proteomes" id="UP001517367"/>
    </source>
</evidence>
<dbReference type="InterPro" id="IPR012373">
    <property type="entry name" value="Ferrdict_sens_TM"/>
</dbReference>
<name>A0ABW9JDG6_9SPHI</name>
<feature type="domain" description="Protein FecR C-terminal" evidence="3">
    <location>
        <begin position="319"/>
        <end position="388"/>
    </location>
</feature>
<feature type="domain" description="FecR protein" evidence="2">
    <location>
        <begin position="181"/>
        <end position="277"/>
    </location>
</feature>
<keyword evidence="1" id="KW-1133">Transmembrane helix</keyword>
<gene>
    <name evidence="4" type="ORF">E5L68_003180</name>
</gene>
<dbReference type="Gene3D" id="2.60.120.1440">
    <property type="match status" value="1"/>
</dbReference>
<dbReference type="PANTHER" id="PTHR30273">
    <property type="entry name" value="PERIPLASMIC SIGNAL SENSOR AND SIGMA FACTOR ACTIVATOR FECR-RELATED"/>
    <property type="match status" value="1"/>
</dbReference>
<feature type="transmembrane region" description="Helical" evidence="1">
    <location>
        <begin position="83"/>
        <end position="106"/>
    </location>
</feature>
<comment type="caution">
    <text evidence="4">The sequence shown here is derived from an EMBL/GenBank/DDBJ whole genome shotgun (WGS) entry which is preliminary data.</text>
</comment>
<keyword evidence="5" id="KW-1185">Reference proteome</keyword>
<dbReference type="RefSeq" id="WP_138729605.1">
    <property type="nucleotide sequence ID" value="NZ_SRMP02000002.1"/>
</dbReference>
<protein>
    <submittedName>
        <fullName evidence="4">FecR family protein</fullName>
    </submittedName>
</protein>
<dbReference type="Pfam" id="PF04773">
    <property type="entry name" value="FecR"/>
    <property type="match status" value="1"/>
</dbReference>
<reference evidence="4 5" key="1">
    <citation type="submission" date="2024-12" db="EMBL/GenBank/DDBJ databases">
        <authorList>
            <person name="Hu S."/>
        </authorList>
    </citation>
    <scope>NUCLEOTIDE SEQUENCE [LARGE SCALE GENOMIC DNA]</scope>
    <source>
        <strain evidence="4 5">P-25</strain>
    </source>
</reference>
<evidence type="ECO:0000259" key="3">
    <source>
        <dbReference type="Pfam" id="PF16344"/>
    </source>
</evidence>
<accession>A0ABW9JDG6</accession>
<organism evidence="4 5">
    <name type="scientific">Pedobacter helvus</name>
    <dbReference type="NCBI Taxonomy" id="2563444"/>
    <lineage>
        <taxon>Bacteria</taxon>
        <taxon>Pseudomonadati</taxon>
        <taxon>Bacteroidota</taxon>
        <taxon>Sphingobacteriia</taxon>
        <taxon>Sphingobacteriales</taxon>
        <taxon>Sphingobacteriaceae</taxon>
        <taxon>Pedobacter</taxon>
    </lineage>
</organism>
<sequence>MEKERILHLYKAYQLQTATKEEELEFAKLLHDVQYEEIWNEILDRNWTEITERELGAAEFEGHAPVLASLKQHINYTPKSRKIWLKIAVVAAASIILTVLSVNYYFIASDKKSQEIHFANDIAPGKNGATLTLANGRKILINDAIAGNIANETGVKISKNRDGQIVYEVIGDQTGALVYNTLTTTRGEQTQIRLPDGTIVFLNAESSLRFPTSFANTAKRKVSLTGEGYFEVSKDKNHPFVVESDQQEVEVLGTSFNINNYSDELAIKTTLLEGSVRITNLNTKVQALLTPGQQAMINNDKLDTKNVETEDVVAWKNGYFMFNNETLASIMKRVSKWYNMEVIYNDEALKNKRFFGSISRYENISELLKVLQKTDVATFEIKGRQVIVNKE</sequence>
<keyword evidence="1" id="KW-0812">Transmembrane</keyword>
<keyword evidence="1" id="KW-0472">Membrane</keyword>
<dbReference type="Pfam" id="PF16344">
    <property type="entry name" value="FecR_C"/>
    <property type="match status" value="1"/>
</dbReference>